<keyword evidence="1" id="KW-0812">Transmembrane</keyword>
<dbReference type="EMBL" id="AGNL01035450">
    <property type="protein sequence ID" value="EJK54683.1"/>
    <property type="molecule type" value="Genomic_DNA"/>
</dbReference>
<feature type="transmembrane region" description="Helical" evidence="1">
    <location>
        <begin position="33"/>
        <end position="52"/>
    </location>
</feature>
<name>K0RLX8_THAOC</name>
<keyword evidence="1" id="KW-1133">Transmembrane helix</keyword>
<dbReference type="AlphaFoldDB" id="K0RLX8"/>
<dbReference type="Proteomes" id="UP000266841">
    <property type="component" value="Unassembled WGS sequence"/>
</dbReference>
<evidence type="ECO:0000313" key="2">
    <source>
        <dbReference type="EMBL" id="EJK54683.1"/>
    </source>
</evidence>
<keyword evidence="1" id="KW-0472">Membrane</keyword>
<comment type="caution">
    <text evidence="2">The sequence shown here is derived from an EMBL/GenBank/DDBJ whole genome shotgun (WGS) entry which is preliminary data.</text>
</comment>
<feature type="transmembrane region" description="Helical" evidence="1">
    <location>
        <begin position="6"/>
        <end position="26"/>
    </location>
</feature>
<sequence length="268" mass="30783">MGLGQGSGWAPAGWTALISTAIICAYKVKEMYTTISAVWFNVIAMLATMMFVDDINQFLRAIEGMSTPKFTDKFIPLNLSVFPRREEREEDEQILNVSIPSPAPNFLVFMQIFMDPAKTIHLKAIYKKGMTWAALSNSAGILTRADRWLSFFFQLRPALTYALEAFCADPKWIEDKQHKIFYACLPKMGINRNILRRTRTLPHAFGGLGMFDLFIEILGRRLHFIWQWWGTDTNVGRVMYAAYEAFMKDHGLAEDVFSKDFEKFSQLT</sequence>
<organism evidence="2 3">
    <name type="scientific">Thalassiosira oceanica</name>
    <name type="common">Marine diatom</name>
    <dbReference type="NCBI Taxonomy" id="159749"/>
    <lineage>
        <taxon>Eukaryota</taxon>
        <taxon>Sar</taxon>
        <taxon>Stramenopiles</taxon>
        <taxon>Ochrophyta</taxon>
        <taxon>Bacillariophyta</taxon>
        <taxon>Coscinodiscophyceae</taxon>
        <taxon>Thalassiosirophycidae</taxon>
        <taxon>Thalassiosirales</taxon>
        <taxon>Thalassiosiraceae</taxon>
        <taxon>Thalassiosira</taxon>
    </lineage>
</organism>
<evidence type="ECO:0000256" key="1">
    <source>
        <dbReference type="SAM" id="Phobius"/>
    </source>
</evidence>
<protein>
    <submittedName>
        <fullName evidence="2">Uncharacterized protein</fullName>
    </submittedName>
</protein>
<gene>
    <name evidence="2" type="ORF">THAOC_25668</name>
</gene>
<evidence type="ECO:0000313" key="3">
    <source>
        <dbReference type="Proteomes" id="UP000266841"/>
    </source>
</evidence>
<proteinExistence type="predicted"/>
<accession>K0RLX8</accession>
<keyword evidence="3" id="KW-1185">Reference proteome</keyword>
<reference evidence="2 3" key="1">
    <citation type="journal article" date="2012" name="Genome Biol.">
        <title>Genome and low-iron response of an oceanic diatom adapted to chronic iron limitation.</title>
        <authorList>
            <person name="Lommer M."/>
            <person name="Specht M."/>
            <person name="Roy A.S."/>
            <person name="Kraemer L."/>
            <person name="Andreson R."/>
            <person name="Gutowska M.A."/>
            <person name="Wolf J."/>
            <person name="Bergner S.V."/>
            <person name="Schilhabel M.B."/>
            <person name="Klostermeier U.C."/>
            <person name="Beiko R.G."/>
            <person name="Rosenstiel P."/>
            <person name="Hippler M."/>
            <person name="Laroche J."/>
        </authorList>
    </citation>
    <scope>NUCLEOTIDE SEQUENCE [LARGE SCALE GENOMIC DNA]</scope>
    <source>
        <strain evidence="2 3">CCMP1005</strain>
    </source>
</reference>